<dbReference type="PANTHER" id="PTHR46450:SF24">
    <property type="entry name" value="HISTONE-LYSINE N-METHYLTRANSFERASE SUVR4"/>
    <property type="match status" value="1"/>
</dbReference>
<keyword evidence="1" id="KW-0732">Signal</keyword>
<protein>
    <submittedName>
        <fullName evidence="4">Histone-lysine N-methyltransferase SUVR4-like</fullName>
    </submittedName>
</protein>
<dbReference type="Pfam" id="PF10440">
    <property type="entry name" value="WIYLD"/>
    <property type="match status" value="1"/>
</dbReference>
<evidence type="ECO:0000313" key="3">
    <source>
        <dbReference type="Proteomes" id="UP000504610"/>
    </source>
</evidence>
<dbReference type="GeneID" id="130497462"/>
<proteinExistence type="predicted"/>
<dbReference type="InterPro" id="IPR018848">
    <property type="entry name" value="WIYLD_domain"/>
</dbReference>
<organism evidence="3 4">
    <name type="scientific">Raphanus sativus</name>
    <name type="common">Radish</name>
    <name type="synonym">Raphanus raphanistrum var. sativus</name>
    <dbReference type="NCBI Taxonomy" id="3726"/>
    <lineage>
        <taxon>Eukaryota</taxon>
        <taxon>Viridiplantae</taxon>
        <taxon>Streptophyta</taxon>
        <taxon>Embryophyta</taxon>
        <taxon>Tracheophyta</taxon>
        <taxon>Spermatophyta</taxon>
        <taxon>Magnoliopsida</taxon>
        <taxon>eudicotyledons</taxon>
        <taxon>Gunneridae</taxon>
        <taxon>Pentapetalae</taxon>
        <taxon>rosids</taxon>
        <taxon>malvids</taxon>
        <taxon>Brassicales</taxon>
        <taxon>Brassicaceae</taxon>
        <taxon>Brassiceae</taxon>
        <taxon>Raphanus</taxon>
    </lineage>
</organism>
<reference evidence="4" key="2">
    <citation type="submission" date="2025-08" db="UniProtKB">
        <authorList>
            <consortium name="RefSeq"/>
        </authorList>
    </citation>
    <scope>IDENTIFICATION</scope>
    <source>
        <tissue evidence="4">Leaf</tissue>
    </source>
</reference>
<dbReference type="AlphaFoldDB" id="A0A9W3C3Q7"/>
<dbReference type="PANTHER" id="PTHR46450">
    <property type="entry name" value="INACTIVE HISTONE-LYSINE N-METHYLTRANSFERASE SUVR1-RELATED"/>
    <property type="match status" value="1"/>
</dbReference>
<dbReference type="Gene3D" id="1.10.8.850">
    <property type="entry name" value="Histone-lysine N methyltransferase , C-terminal domain-like"/>
    <property type="match status" value="1"/>
</dbReference>
<dbReference type="RefSeq" id="XP_056846241.1">
    <property type="nucleotide sequence ID" value="XM_056990261.1"/>
</dbReference>
<accession>A0A9W3C3Q7</accession>
<reference evidence="3" key="1">
    <citation type="journal article" date="2019" name="Database">
        <title>The radish genome database (RadishGD): an integrated information resource for radish genomics.</title>
        <authorList>
            <person name="Yu H.J."/>
            <person name="Baek S."/>
            <person name="Lee Y.J."/>
            <person name="Cho A."/>
            <person name="Mun J.H."/>
        </authorList>
    </citation>
    <scope>NUCLEOTIDE SEQUENCE [LARGE SCALE GENOMIC DNA]</scope>
    <source>
        <strain evidence="3">cv. WK10039</strain>
    </source>
</reference>
<feature type="signal peptide" evidence="1">
    <location>
        <begin position="1"/>
        <end position="19"/>
    </location>
</feature>
<keyword evidence="3" id="KW-1185">Reference proteome</keyword>
<evidence type="ECO:0000313" key="4">
    <source>
        <dbReference type="RefSeq" id="XP_056846241.1"/>
    </source>
</evidence>
<feature type="domain" description="WIYLD" evidence="2">
    <location>
        <begin position="57"/>
        <end position="113"/>
    </location>
</feature>
<name>A0A9W3C3Q7_RAPSA</name>
<evidence type="ECO:0000259" key="2">
    <source>
        <dbReference type="Pfam" id="PF10440"/>
    </source>
</evidence>
<feature type="chain" id="PRO_5040934188" evidence="1">
    <location>
        <begin position="20"/>
        <end position="152"/>
    </location>
</feature>
<dbReference type="InterPro" id="IPR043017">
    <property type="entry name" value="WIYLD_dom_sf"/>
</dbReference>
<sequence length="152" mass="17703">MLLLSLLLFLFSLLHLLLCVKLSESNGQSEEQLFRESRHPVHRLPSLFSFSLWEALDERVRRACEKTRELKIPDVKTLHVLRKLLRENGDNWNLIKLDNYTALIDAIYSLEEENEISSNNNRGKNPVVGADTLRRVKRNEKQSEGSFEGRML</sequence>
<dbReference type="KEGG" id="rsz:130497462"/>
<gene>
    <name evidence="4" type="primary">LOC130497462</name>
</gene>
<evidence type="ECO:0000256" key="1">
    <source>
        <dbReference type="SAM" id="SignalP"/>
    </source>
</evidence>
<dbReference type="Proteomes" id="UP000504610">
    <property type="component" value="Chromosome 7"/>
</dbReference>